<dbReference type="PANTHER" id="PTHR22952">
    <property type="entry name" value="CAMP-RESPONSE ELEMENT BINDING PROTEIN-RELATED"/>
    <property type="match status" value="1"/>
</dbReference>
<dbReference type="SMART" id="SM00338">
    <property type="entry name" value="BRLZ"/>
    <property type="match status" value="1"/>
</dbReference>
<dbReference type="Gene3D" id="3.30.420.10">
    <property type="entry name" value="Ribonuclease H-like superfamily/Ribonuclease H"/>
    <property type="match status" value="1"/>
</dbReference>
<dbReference type="InterPro" id="IPR043452">
    <property type="entry name" value="BZIP46-like"/>
</dbReference>
<dbReference type="Pfam" id="PF00170">
    <property type="entry name" value="bZIP_1"/>
    <property type="match status" value="1"/>
</dbReference>
<evidence type="ECO:0000256" key="4">
    <source>
        <dbReference type="SAM" id="Coils"/>
    </source>
</evidence>
<evidence type="ECO:0000313" key="9">
    <source>
        <dbReference type="Proteomes" id="UP000283530"/>
    </source>
</evidence>
<dbReference type="STRING" id="337451.A0A3S4Q0E9"/>
<dbReference type="AlphaFoldDB" id="A0A3S4Q0E9"/>
<sequence length="602" mass="67060">MASPSETHHPTISSSKSPHEFPLTRQSSIYSLTLDEFQHSICEPGKTFGSMNMDEFLANIWNAEESQAVAAAMHDAALSEHHHPQLPLPRQSSLTIPPPLCSKTVEEVWSEMHKEQQQIAEGGNAGNAIHANAGNATRQTTFGEMTLEDFLIKAGVVRESCGPSAAAAAASSSHFQPPPQQQQQQYGYGGFGYGEHRNTASGAMGGGIPAYPGYPSQGQQQVGGVVGDRGGFPGVCFGGFGGAQTVSSPVSSDGVGQNQVVEMRGGGGRRRVVDGHLEKGVERRQRRMIKNRESAARSRARKQAYTVELEAELEMLKEENARLRKEREEEEVRRRKKLLEAMMAIIKAPSTKENKYKTLRRTFTGPWLELLKLMIFHSHMYLDGKGNVVANALSRKSADLASLVGEWNLIEEFRDLDVTIEFVDCKVMIAAMSIFKPILIQQIKDRQFEDPIGVTRLHGTPVWIVSDRDSQFVSTFWRSFQNSMGTILRFSTTYHPQTDGQSERTIQTLEDLLRASVMELGSDWDEHFSLCEFTYNNSYHSSIEMAPFEALYGQRCMTPVSWEEIGIRSFHGPTMIAEIAKKVQKVQRKIEGCPIKTEELCR</sequence>
<dbReference type="InterPro" id="IPR004827">
    <property type="entry name" value="bZIP"/>
</dbReference>
<name>A0A3S4Q0E9_9MAGN</name>
<dbReference type="PROSITE" id="PS50994">
    <property type="entry name" value="INTEGRASE"/>
    <property type="match status" value="1"/>
</dbReference>
<evidence type="ECO:0000259" key="7">
    <source>
        <dbReference type="PROSITE" id="PS50994"/>
    </source>
</evidence>
<dbReference type="InterPro" id="IPR036397">
    <property type="entry name" value="RNaseH_sf"/>
</dbReference>
<dbReference type="SUPFAM" id="SSF53098">
    <property type="entry name" value="Ribonuclease H-like"/>
    <property type="match status" value="1"/>
</dbReference>
<accession>A0A3S4Q0E9</accession>
<dbReference type="CDD" id="cd14707">
    <property type="entry name" value="bZIP_plant_BZIP46"/>
    <property type="match status" value="1"/>
</dbReference>
<evidence type="ECO:0000256" key="2">
    <source>
        <dbReference type="ARBA" id="ARBA00023125"/>
    </source>
</evidence>
<comment type="subcellular location">
    <subcellularLocation>
        <location evidence="1">Nucleus</location>
    </subcellularLocation>
</comment>
<dbReference type="InterPro" id="IPR012337">
    <property type="entry name" value="RNaseH-like_sf"/>
</dbReference>
<proteinExistence type="predicted"/>
<keyword evidence="2" id="KW-0238">DNA-binding</keyword>
<dbReference type="PANTHER" id="PTHR22952:SF175">
    <property type="entry name" value="PROTEIN ABSCISIC ACID-INSENSITIVE 5"/>
    <property type="match status" value="1"/>
</dbReference>
<dbReference type="EMBL" id="QPKB01000012">
    <property type="protein sequence ID" value="RWR97131.1"/>
    <property type="molecule type" value="Genomic_DNA"/>
</dbReference>
<dbReference type="GO" id="GO:0003700">
    <property type="term" value="F:DNA-binding transcription factor activity"/>
    <property type="evidence" value="ECO:0007669"/>
    <property type="project" value="InterPro"/>
</dbReference>
<dbReference type="FunFam" id="1.20.5.170:FF:000036">
    <property type="entry name" value="ABSCISIC ACID-INSENSITIVE 5-like protein 2"/>
    <property type="match status" value="1"/>
</dbReference>
<keyword evidence="3" id="KW-0539">Nucleus</keyword>
<organism evidence="8 9">
    <name type="scientific">Cinnamomum micranthum f. kanehirae</name>
    <dbReference type="NCBI Taxonomy" id="337451"/>
    <lineage>
        <taxon>Eukaryota</taxon>
        <taxon>Viridiplantae</taxon>
        <taxon>Streptophyta</taxon>
        <taxon>Embryophyta</taxon>
        <taxon>Tracheophyta</taxon>
        <taxon>Spermatophyta</taxon>
        <taxon>Magnoliopsida</taxon>
        <taxon>Magnoliidae</taxon>
        <taxon>Laurales</taxon>
        <taxon>Lauraceae</taxon>
        <taxon>Cinnamomum</taxon>
    </lineage>
</organism>
<dbReference type="OrthoDB" id="115950at2759"/>
<protein>
    <submittedName>
        <fullName evidence="8">Protein ABSCISIC ACID-INSENSITIVE 5</fullName>
    </submittedName>
</protein>
<evidence type="ECO:0000259" key="6">
    <source>
        <dbReference type="PROSITE" id="PS50217"/>
    </source>
</evidence>
<dbReference type="GO" id="GO:0045893">
    <property type="term" value="P:positive regulation of DNA-templated transcription"/>
    <property type="evidence" value="ECO:0007669"/>
    <property type="project" value="InterPro"/>
</dbReference>
<dbReference type="Proteomes" id="UP000283530">
    <property type="component" value="Unassembled WGS sequence"/>
</dbReference>
<gene>
    <name evidence="8" type="ORF">CKAN_02654700</name>
</gene>
<comment type="caution">
    <text evidence="8">The sequence shown here is derived from an EMBL/GenBank/DDBJ whole genome shotgun (WGS) entry which is preliminary data.</text>
</comment>
<dbReference type="SUPFAM" id="SSF57959">
    <property type="entry name" value="Leucine zipper domain"/>
    <property type="match status" value="1"/>
</dbReference>
<dbReference type="GO" id="GO:0015074">
    <property type="term" value="P:DNA integration"/>
    <property type="evidence" value="ECO:0007669"/>
    <property type="project" value="InterPro"/>
</dbReference>
<dbReference type="PROSITE" id="PS50217">
    <property type="entry name" value="BZIP"/>
    <property type="match status" value="1"/>
</dbReference>
<dbReference type="InterPro" id="IPR046347">
    <property type="entry name" value="bZIP_sf"/>
</dbReference>
<keyword evidence="9" id="KW-1185">Reference proteome</keyword>
<feature type="compositionally biased region" description="Low complexity" evidence="5">
    <location>
        <begin position="168"/>
        <end position="186"/>
    </location>
</feature>
<evidence type="ECO:0000313" key="8">
    <source>
        <dbReference type="EMBL" id="RWR97131.1"/>
    </source>
</evidence>
<feature type="region of interest" description="Disordered" evidence="5">
    <location>
        <begin position="1"/>
        <end position="21"/>
    </location>
</feature>
<feature type="coiled-coil region" evidence="4">
    <location>
        <begin position="299"/>
        <end position="340"/>
    </location>
</feature>
<evidence type="ECO:0000256" key="3">
    <source>
        <dbReference type="ARBA" id="ARBA00023242"/>
    </source>
</evidence>
<reference evidence="8 9" key="1">
    <citation type="journal article" date="2019" name="Nat. Plants">
        <title>Stout camphor tree genome fills gaps in understanding of flowering plant genome evolution.</title>
        <authorList>
            <person name="Chaw S.M."/>
            <person name="Liu Y.C."/>
            <person name="Wu Y.W."/>
            <person name="Wang H.Y."/>
            <person name="Lin C.I."/>
            <person name="Wu C.S."/>
            <person name="Ke H.M."/>
            <person name="Chang L.Y."/>
            <person name="Hsu C.Y."/>
            <person name="Yang H.T."/>
            <person name="Sudianto E."/>
            <person name="Hsu M.H."/>
            <person name="Wu K.P."/>
            <person name="Wang L.N."/>
            <person name="Leebens-Mack J.H."/>
            <person name="Tsai I.J."/>
        </authorList>
    </citation>
    <scope>NUCLEOTIDE SEQUENCE [LARGE SCALE GENOMIC DNA]</scope>
    <source>
        <strain evidence="9">cv. Chaw 1501</strain>
        <tissue evidence="8">Young leaves</tissue>
    </source>
</reference>
<dbReference type="GO" id="GO:0005634">
    <property type="term" value="C:nucleus"/>
    <property type="evidence" value="ECO:0007669"/>
    <property type="project" value="UniProtKB-SubCell"/>
</dbReference>
<evidence type="ECO:0000256" key="1">
    <source>
        <dbReference type="ARBA" id="ARBA00004123"/>
    </source>
</evidence>
<dbReference type="GO" id="GO:0003677">
    <property type="term" value="F:DNA binding"/>
    <property type="evidence" value="ECO:0007669"/>
    <property type="project" value="UniProtKB-KW"/>
</dbReference>
<dbReference type="InterPro" id="IPR001584">
    <property type="entry name" value="Integrase_cat-core"/>
</dbReference>
<feature type="domain" description="BZIP" evidence="6">
    <location>
        <begin position="281"/>
        <end position="329"/>
    </location>
</feature>
<dbReference type="PROSITE" id="PS00036">
    <property type="entry name" value="BZIP_BASIC"/>
    <property type="match status" value="1"/>
</dbReference>
<feature type="domain" description="Integrase catalytic" evidence="7">
    <location>
        <begin position="388"/>
        <end position="555"/>
    </location>
</feature>
<dbReference type="Gene3D" id="1.20.5.170">
    <property type="match status" value="1"/>
</dbReference>
<evidence type="ECO:0000256" key="5">
    <source>
        <dbReference type="SAM" id="MobiDB-lite"/>
    </source>
</evidence>
<feature type="region of interest" description="Disordered" evidence="5">
    <location>
        <begin position="168"/>
        <end position="189"/>
    </location>
</feature>
<keyword evidence="4" id="KW-0175">Coiled coil</keyword>